<feature type="transmembrane region" description="Helical" evidence="1">
    <location>
        <begin position="227"/>
        <end position="244"/>
    </location>
</feature>
<feature type="transmembrane region" description="Helical" evidence="1">
    <location>
        <begin position="12"/>
        <end position="30"/>
    </location>
</feature>
<gene>
    <name evidence="2" type="ORF">HHL17_22715</name>
</gene>
<protein>
    <submittedName>
        <fullName evidence="2">ABC transporter permease subunit</fullName>
    </submittedName>
</protein>
<keyword evidence="1" id="KW-0812">Transmembrane</keyword>
<feature type="transmembrane region" description="Helical" evidence="1">
    <location>
        <begin position="56"/>
        <end position="79"/>
    </location>
</feature>
<keyword evidence="1" id="KW-1133">Transmembrane helix</keyword>
<organism evidence="2 3">
    <name type="scientific">Chitinophaga fulva</name>
    <dbReference type="NCBI Taxonomy" id="2728842"/>
    <lineage>
        <taxon>Bacteria</taxon>
        <taxon>Pseudomonadati</taxon>
        <taxon>Bacteroidota</taxon>
        <taxon>Chitinophagia</taxon>
        <taxon>Chitinophagales</taxon>
        <taxon>Chitinophagaceae</taxon>
        <taxon>Chitinophaga</taxon>
    </lineage>
</organism>
<evidence type="ECO:0000313" key="2">
    <source>
        <dbReference type="EMBL" id="NML40032.1"/>
    </source>
</evidence>
<dbReference type="EMBL" id="JABBGC010000002">
    <property type="protein sequence ID" value="NML40032.1"/>
    <property type="molecule type" value="Genomic_DNA"/>
</dbReference>
<dbReference type="CDD" id="cd21809">
    <property type="entry name" value="ABC-2_lan_permease-like"/>
    <property type="match status" value="1"/>
</dbReference>
<dbReference type="Proteomes" id="UP000583266">
    <property type="component" value="Unassembled WGS sequence"/>
</dbReference>
<keyword evidence="3" id="KW-1185">Reference proteome</keyword>
<feature type="transmembrane region" description="Helical" evidence="1">
    <location>
        <begin position="145"/>
        <end position="169"/>
    </location>
</feature>
<evidence type="ECO:0000256" key="1">
    <source>
        <dbReference type="SAM" id="Phobius"/>
    </source>
</evidence>
<sequence>MLFRTEILKIKHNFILWLIVTATFLVPLLTTLDFIDHAKDVIASHSDPWPLFWKEAIKGFTVFVGPLVIIMTTCMYMNIEHKYNAWKYLLTLPLQKSTVYVNKLLMALLLLSLLYVLFLLFFFLDGILLGLAFPQMGFLHHQPDIGGIFYLAGRTWTAFLGILAIHFWLSFRIKNMFINIGIGLTGICIAVLLFRKMEQAVYFPYIDGLLTVFYQYPGQHLFAKNEIYSLCVFLFLTLLSYFDFTKRFRG</sequence>
<feature type="transmembrane region" description="Helical" evidence="1">
    <location>
        <begin position="100"/>
        <end position="133"/>
    </location>
</feature>
<proteinExistence type="predicted"/>
<accession>A0A848GSE1</accession>
<comment type="caution">
    <text evidence="2">The sequence shown here is derived from an EMBL/GenBank/DDBJ whole genome shotgun (WGS) entry which is preliminary data.</text>
</comment>
<name>A0A848GSE1_9BACT</name>
<dbReference type="RefSeq" id="WP_169227074.1">
    <property type="nucleotide sequence ID" value="NZ_JABBGC010000002.1"/>
</dbReference>
<reference evidence="2 3" key="1">
    <citation type="submission" date="2020-04" db="EMBL/GenBank/DDBJ databases">
        <title>Chitinophaga sp. G-6-1-13 sp. nov., isolated from soil.</title>
        <authorList>
            <person name="Dahal R.H."/>
            <person name="Chaudhary D.K."/>
        </authorList>
    </citation>
    <scope>NUCLEOTIDE SEQUENCE [LARGE SCALE GENOMIC DNA]</scope>
    <source>
        <strain evidence="2 3">G-6-1-13</strain>
    </source>
</reference>
<dbReference type="AlphaFoldDB" id="A0A848GSE1"/>
<evidence type="ECO:0000313" key="3">
    <source>
        <dbReference type="Proteomes" id="UP000583266"/>
    </source>
</evidence>
<feature type="transmembrane region" description="Helical" evidence="1">
    <location>
        <begin position="176"/>
        <end position="194"/>
    </location>
</feature>
<keyword evidence="1" id="KW-0472">Membrane</keyword>
<dbReference type="Pfam" id="PF12730">
    <property type="entry name" value="ABC2_membrane_4"/>
    <property type="match status" value="1"/>
</dbReference>